<feature type="signal peptide" evidence="3">
    <location>
        <begin position="1"/>
        <end position="20"/>
    </location>
</feature>
<evidence type="ECO:0000313" key="5">
    <source>
        <dbReference type="EMBL" id="WDE98952.1"/>
    </source>
</evidence>
<feature type="chain" id="PRO_5045740687" evidence="3">
    <location>
        <begin position="21"/>
        <end position="647"/>
    </location>
</feature>
<dbReference type="InterPro" id="IPR049492">
    <property type="entry name" value="BD-FAE-like_dom"/>
</dbReference>
<accession>A0ABY7W1F4</accession>
<gene>
    <name evidence="5" type="ORF">PQO03_14020</name>
</gene>
<reference evidence="5 6" key="1">
    <citation type="submission" date="2023-02" db="EMBL/GenBank/DDBJ databases">
        <title>Genome sequence of Lentisphaera profundi SAORIC-696.</title>
        <authorList>
            <person name="Kim e."/>
            <person name="Cho J.-C."/>
            <person name="Choi A."/>
            <person name="Kang I."/>
        </authorList>
    </citation>
    <scope>NUCLEOTIDE SEQUENCE [LARGE SCALE GENOMIC DNA]</scope>
    <source>
        <strain evidence="5 6">SAORIC-696</strain>
    </source>
</reference>
<keyword evidence="3" id="KW-0732">Signal</keyword>
<evidence type="ECO:0000259" key="4">
    <source>
        <dbReference type="Pfam" id="PF20434"/>
    </source>
</evidence>
<dbReference type="InterPro" id="IPR029058">
    <property type="entry name" value="AB_hydrolase_fold"/>
</dbReference>
<dbReference type="Pfam" id="PF20434">
    <property type="entry name" value="BD-FAE"/>
    <property type="match status" value="1"/>
</dbReference>
<dbReference type="InterPro" id="IPR011042">
    <property type="entry name" value="6-blade_b-propeller_TolB-like"/>
</dbReference>
<protein>
    <submittedName>
        <fullName evidence="5">Carboxylesterase family protein</fullName>
    </submittedName>
</protein>
<organism evidence="5 6">
    <name type="scientific">Lentisphaera profundi</name>
    <dbReference type="NCBI Taxonomy" id="1658616"/>
    <lineage>
        <taxon>Bacteria</taxon>
        <taxon>Pseudomonadati</taxon>
        <taxon>Lentisphaerota</taxon>
        <taxon>Lentisphaeria</taxon>
        <taxon>Lentisphaerales</taxon>
        <taxon>Lentisphaeraceae</taxon>
        <taxon>Lentisphaera</taxon>
    </lineage>
</organism>
<dbReference type="Proteomes" id="UP001214250">
    <property type="component" value="Chromosome 2"/>
</dbReference>
<dbReference type="Gene3D" id="2.120.10.30">
    <property type="entry name" value="TolB, C-terminal domain"/>
    <property type="match status" value="1"/>
</dbReference>
<name>A0ABY7W1F4_9BACT</name>
<keyword evidence="2" id="KW-0378">Hydrolase</keyword>
<keyword evidence="6" id="KW-1185">Reference proteome</keyword>
<comment type="similarity">
    <text evidence="1">Belongs to the 'GDXG' lipolytic enzyme family.</text>
</comment>
<dbReference type="SUPFAM" id="SSF63825">
    <property type="entry name" value="YWTD domain"/>
    <property type="match status" value="1"/>
</dbReference>
<dbReference type="SUPFAM" id="SSF53474">
    <property type="entry name" value="alpha/beta-Hydrolases"/>
    <property type="match status" value="1"/>
</dbReference>
<sequence>MKKILLCVGALSLWAMAAIAENGPLEPQLISSEHLSGPASLGLELRTYASNSDQIKLNGTLHIAFGPKNQEIVTDSHNNRFLYRASADEPFQISPIPVKGQHSLVYNPADKLYYANDTANHRIISFSDLSTSKITAETKNIAGIELKRPHDIVVDPATAWIYTINPNSGQVFRFTAIGENESVLSVPVKGYARALTFAKGKLYVIGSSRGRIVEVVDWDTEKFKIYDSFAPTKKNGPAGSWTKTGLVLNDAEFFDGFWYATSYFTKSFAKGSNFDENKFIRFKTLDDFVKGNWTDLSSLIPTGMTPYYLTVNKGKLYLAIFHHESHGNGDSILQLSPVKPSSSRVKKNQRKTSTKAAKYADSVPQPTLSEIAYGDHARHVLDFWQAPSDKPTPLVFVIHGGGWKNGSKERLNRFVDASALLQQGISVVAINYRLIRKDTDIKPPVKAPLYDAARALQFVRSKAKEWNIDKRRIAAAGASAGACSSLWLAFHKDLADPENADPIARESTRLYCAAVNNAQTSLDPKQMKQWTPNSKYGGHAFGLQNFDEFLAERDKILPWIAEYSPYALLSPDDPPVYLHYSKDSPAIGKPQKDPTHTANFGMKLQERCLELGVKCELVYPGAKKVKYKDSSAYLIATLKSPAEESGK</sequence>
<dbReference type="InterPro" id="IPR050300">
    <property type="entry name" value="GDXG_lipolytic_enzyme"/>
</dbReference>
<dbReference type="EMBL" id="CP117812">
    <property type="protein sequence ID" value="WDE98952.1"/>
    <property type="molecule type" value="Genomic_DNA"/>
</dbReference>
<evidence type="ECO:0000313" key="6">
    <source>
        <dbReference type="Proteomes" id="UP001214250"/>
    </source>
</evidence>
<evidence type="ECO:0000256" key="1">
    <source>
        <dbReference type="ARBA" id="ARBA00010515"/>
    </source>
</evidence>
<dbReference type="RefSeq" id="WP_274153818.1">
    <property type="nucleotide sequence ID" value="NZ_CP117812.1"/>
</dbReference>
<dbReference type="Gene3D" id="3.40.50.1820">
    <property type="entry name" value="alpha/beta hydrolase"/>
    <property type="match status" value="1"/>
</dbReference>
<feature type="domain" description="BD-FAE-like" evidence="4">
    <location>
        <begin position="388"/>
        <end position="582"/>
    </location>
</feature>
<proteinExistence type="inferred from homology"/>
<evidence type="ECO:0000256" key="3">
    <source>
        <dbReference type="SAM" id="SignalP"/>
    </source>
</evidence>
<evidence type="ECO:0000256" key="2">
    <source>
        <dbReference type="ARBA" id="ARBA00022801"/>
    </source>
</evidence>
<dbReference type="PANTHER" id="PTHR48081:SF30">
    <property type="entry name" value="ACETYL-HYDROLASE LIPR-RELATED"/>
    <property type="match status" value="1"/>
</dbReference>
<dbReference type="PANTHER" id="PTHR48081">
    <property type="entry name" value="AB HYDROLASE SUPERFAMILY PROTEIN C4A8.06C"/>
    <property type="match status" value="1"/>
</dbReference>